<evidence type="ECO:0000313" key="1">
    <source>
        <dbReference type="EMBL" id="URE13697.1"/>
    </source>
</evidence>
<sequence>MNLVPWMNYYVSLLPLSKVTEDLVVYFGLQCCSDRDSSKEGREIVSMRRTATRHQHKGNGQTCSVSRKMLSLLICFPGLNATQTQPVPSFRHDWGLHNAFISASSSIITGLQLPPQSSNCRRRILEYAKIHRMN</sequence>
<gene>
    <name evidence="1" type="ORF">MUK42_06268</name>
</gene>
<dbReference type="Proteomes" id="UP001055439">
    <property type="component" value="Chromosome 6"/>
</dbReference>
<protein>
    <submittedName>
        <fullName evidence="1">Uncharacterized protein</fullName>
    </submittedName>
</protein>
<reference evidence="1" key="1">
    <citation type="submission" date="2022-05" db="EMBL/GenBank/DDBJ databases">
        <title>The Musa troglodytarum L. genome provides insights into the mechanism of non-climacteric behaviour and enrichment of carotenoids.</title>
        <authorList>
            <person name="Wang J."/>
        </authorList>
    </citation>
    <scope>NUCLEOTIDE SEQUENCE</scope>
    <source>
        <tissue evidence="1">Leaf</tissue>
    </source>
</reference>
<organism evidence="1 2">
    <name type="scientific">Musa troglodytarum</name>
    <name type="common">fe'i banana</name>
    <dbReference type="NCBI Taxonomy" id="320322"/>
    <lineage>
        <taxon>Eukaryota</taxon>
        <taxon>Viridiplantae</taxon>
        <taxon>Streptophyta</taxon>
        <taxon>Embryophyta</taxon>
        <taxon>Tracheophyta</taxon>
        <taxon>Spermatophyta</taxon>
        <taxon>Magnoliopsida</taxon>
        <taxon>Liliopsida</taxon>
        <taxon>Zingiberales</taxon>
        <taxon>Musaceae</taxon>
        <taxon>Musa</taxon>
    </lineage>
</organism>
<accession>A0A9E7GJT8</accession>
<dbReference type="AlphaFoldDB" id="A0A9E7GJT8"/>
<dbReference type="EMBL" id="CP097508">
    <property type="protein sequence ID" value="URE13697.1"/>
    <property type="molecule type" value="Genomic_DNA"/>
</dbReference>
<evidence type="ECO:0000313" key="2">
    <source>
        <dbReference type="Proteomes" id="UP001055439"/>
    </source>
</evidence>
<name>A0A9E7GJT8_9LILI</name>
<proteinExistence type="predicted"/>
<dbReference type="OrthoDB" id="10566662at2759"/>
<keyword evidence="2" id="KW-1185">Reference proteome</keyword>